<comment type="caution">
    <text evidence="2">The sequence shown here is derived from an EMBL/GenBank/DDBJ whole genome shotgun (WGS) entry which is preliminary data.</text>
</comment>
<evidence type="ECO:0000313" key="3">
    <source>
        <dbReference type="Proteomes" id="UP001266305"/>
    </source>
</evidence>
<dbReference type="EMBL" id="JASSZA010000004">
    <property type="protein sequence ID" value="KAK2114482.1"/>
    <property type="molecule type" value="Genomic_DNA"/>
</dbReference>
<name>A0ABQ9VYL9_SAGOE</name>
<gene>
    <name evidence="2" type="ORF">P7K49_008748</name>
</gene>
<evidence type="ECO:0000256" key="1">
    <source>
        <dbReference type="SAM" id="MobiDB-lite"/>
    </source>
</evidence>
<sequence length="55" mass="5614">PRRRPLPPAHLLPSVAAAPRDPARSPNPTSAAAAAPPAARQVRPPASGPGQPLRE</sequence>
<protein>
    <submittedName>
        <fullName evidence="2">Uncharacterized protein</fullName>
    </submittedName>
</protein>
<proteinExistence type="predicted"/>
<organism evidence="2 3">
    <name type="scientific">Saguinus oedipus</name>
    <name type="common">Cotton-top tamarin</name>
    <name type="synonym">Oedipomidas oedipus</name>
    <dbReference type="NCBI Taxonomy" id="9490"/>
    <lineage>
        <taxon>Eukaryota</taxon>
        <taxon>Metazoa</taxon>
        <taxon>Chordata</taxon>
        <taxon>Craniata</taxon>
        <taxon>Vertebrata</taxon>
        <taxon>Euteleostomi</taxon>
        <taxon>Mammalia</taxon>
        <taxon>Eutheria</taxon>
        <taxon>Euarchontoglires</taxon>
        <taxon>Primates</taxon>
        <taxon>Haplorrhini</taxon>
        <taxon>Platyrrhini</taxon>
        <taxon>Cebidae</taxon>
        <taxon>Callitrichinae</taxon>
        <taxon>Saguinus</taxon>
    </lineage>
</organism>
<dbReference type="Proteomes" id="UP001266305">
    <property type="component" value="Unassembled WGS sequence"/>
</dbReference>
<feature type="region of interest" description="Disordered" evidence="1">
    <location>
        <begin position="1"/>
        <end position="55"/>
    </location>
</feature>
<evidence type="ECO:0000313" key="2">
    <source>
        <dbReference type="EMBL" id="KAK2114482.1"/>
    </source>
</evidence>
<accession>A0ABQ9VYL9</accession>
<reference evidence="2 3" key="1">
    <citation type="submission" date="2023-05" db="EMBL/GenBank/DDBJ databases">
        <title>B98-5 Cell Line De Novo Hybrid Assembly: An Optical Mapping Approach.</title>
        <authorList>
            <person name="Kananen K."/>
            <person name="Auerbach J.A."/>
            <person name="Kautto E."/>
            <person name="Blachly J.S."/>
        </authorList>
    </citation>
    <scope>NUCLEOTIDE SEQUENCE [LARGE SCALE GENOMIC DNA]</scope>
    <source>
        <strain evidence="2">B95-8</strain>
        <tissue evidence="2">Cell line</tissue>
    </source>
</reference>
<feature type="non-terminal residue" evidence="2">
    <location>
        <position position="1"/>
    </location>
</feature>
<feature type="compositionally biased region" description="Low complexity" evidence="1">
    <location>
        <begin position="24"/>
        <end position="45"/>
    </location>
</feature>
<feature type="non-terminal residue" evidence="2">
    <location>
        <position position="55"/>
    </location>
</feature>
<keyword evidence="3" id="KW-1185">Reference proteome</keyword>
<feature type="compositionally biased region" description="Pro residues" evidence="1">
    <location>
        <begin position="1"/>
        <end position="10"/>
    </location>
</feature>